<reference evidence="7 8" key="1">
    <citation type="submission" date="2019-08" db="EMBL/GenBank/DDBJ databases">
        <title>Deep-cultivation of Planctomycetes and their phenomic and genomic characterization uncovers novel biology.</title>
        <authorList>
            <person name="Wiegand S."/>
            <person name="Jogler M."/>
            <person name="Boedeker C."/>
            <person name="Pinto D."/>
            <person name="Vollmers J."/>
            <person name="Rivas-Marin E."/>
            <person name="Kohn T."/>
            <person name="Peeters S.H."/>
            <person name="Heuer A."/>
            <person name="Rast P."/>
            <person name="Oberbeckmann S."/>
            <person name="Bunk B."/>
            <person name="Jeske O."/>
            <person name="Meyerdierks A."/>
            <person name="Storesund J.E."/>
            <person name="Kallscheuer N."/>
            <person name="Luecker S."/>
            <person name="Lage O.M."/>
            <person name="Pohl T."/>
            <person name="Merkel B.J."/>
            <person name="Hornburger P."/>
            <person name="Mueller R.-W."/>
            <person name="Bruemmer F."/>
            <person name="Labrenz M."/>
            <person name="Spormann A.M."/>
            <person name="Op den Camp H."/>
            <person name="Overmann J."/>
            <person name="Amann R."/>
            <person name="Jetten M.S.M."/>
            <person name="Mascher T."/>
            <person name="Medema M.H."/>
            <person name="Devos D.P."/>
            <person name="Kaster A.-K."/>
            <person name="Ovreas L."/>
            <person name="Rohde M."/>
            <person name="Galperin M.Y."/>
            <person name="Jogler C."/>
        </authorList>
    </citation>
    <scope>NUCLEOTIDE SEQUENCE [LARGE SCALE GENOMIC DNA]</scope>
    <source>
        <strain evidence="7 8">FC18</strain>
    </source>
</reference>
<evidence type="ECO:0000256" key="2">
    <source>
        <dbReference type="ARBA" id="ARBA00022980"/>
    </source>
</evidence>
<accession>A0A5B9PBH7</accession>
<dbReference type="InterPro" id="IPR005706">
    <property type="entry name" value="Ribosomal_uS2_bac/mit/plastid"/>
</dbReference>
<dbReference type="InterPro" id="IPR001865">
    <property type="entry name" value="Ribosomal_uS2"/>
</dbReference>
<keyword evidence="8" id="KW-1185">Reference proteome</keyword>
<dbReference type="EMBL" id="CP042912">
    <property type="protein sequence ID" value="QEG22799.1"/>
    <property type="molecule type" value="Genomic_DNA"/>
</dbReference>
<comment type="similarity">
    <text evidence="1 5">Belongs to the universal ribosomal protein uS2 family.</text>
</comment>
<dbReference type="Pfam" id="PF00318">
    <property type="entry name" value="Ribosomal_S2"/>
    <property type="match status" value="1"/>
</dbReference>
<dbReference type="HAMAP" id="MF_00291_B">
    <property type="entry name" value="Ribosomal_uS2_B"/>
    <property type="match status" value="1"/>
</dbReference>
<keyword evidence="3 5" id="KW-0687">Ribonucleoprotein</keyword>
<dbReference type="CDD" id="cd01425">
    <property type="entry name" value="RPS2"/>
    <property type="match status" value="1"/>
</dbReference>
<feature type="compositionally biased region" description="Low complexity" evidence="6">
    <location>
        <begin position="246"/>
        <end position="273"/>
    </location>
</feature>
<evidence type="ECO:0000256" key="3">
    <source>
        <dbReference type="ARBA" id="ARBA00023274"/>
    </source>
</evidence>
<feature type="compositionally biased region" description="Basic and acidic residues" evidence="6">
    <location>
        <begin position="233"/>
        <end position="245"/>
    </location>
</feature>
<dbReference type="GO" id="GO:0003735">
    <property type="term" value="F:structural constituent of ribosome"/>
    <property type="evidence" value="ECO:0007669"/>
    <property type="project" value="InterPro"/>
</dbReference>
<organism evidence="7 8">
    <name type="scientific">Mariniblastus fucicola</name>
    <dbReference type="NCBI Taxonomy" id="980251"/>
    <lineage>
        <taxon>Bacteria</taxon>
        <taxon>Pseudomonadati</taxon>
        <taxon>Planctomycetota</taxon>
        <taxon>Planctomycetia</taxon>
        <taxon>Pirellulales</taxon>
        <taxon>Pirellulaceae</taxon>
        <taxon>Mariniblastus</taxon>
    </lineage>
</organism>
<keyword evidence="2 5" id="KW-0689">Ribosomal protein</keyword>
<evidence type="ECO:0000313" key="7">
    <source>
        <dbReference type="EMBL" id="QEG22799.1"/>
    </source>
</evidence>
<evidence type="ECO:0000256" key="1">
    <source>
        <dbReference type="ARBA" id="ARBA00006242"/>
    </source>
</evidence>
<dbReference type="PANTHER" id="PTHR12534:SF0">
    <property type="entry name" value="SMALL RIBOSOMAL SUBUNIT PROTEIN US2M"/>
    <property type="match status" value="1"/>
</dbReference>
<evidence type="ECO:0000256" key="6">
    <source>
        <dbReference type="SAM" id="MobiDB-lite"/>
    </source>
</evidence>
<dbReference type="SUPFAM" id="SSF52313">
    <property type="entry name" value="Ribosomal protein S2"/>
    <property type="match status" value="1"/>
</dbReference>
<dbReference type="Gene3D" id="3.40.50.10490">
    <property type="entry name" value="Glucose-6-phosphate isomerase like protein, domain 1"/>
    <property type="match status" value="1"/>
</dbReference>
<proteinExistence type="inferred from homology"/>
<dbReference type="GO" id="GO:0022627">
    <property type="term" value="C:cytosolic small ribosomal subunit"/>
    <property type="evidence" value="ECO:0007669"/>
    <property type="project" value="TreeGrafter"/>
</dbReference>
<dbReference type="AlphaFoldDB" id="A0A5B9PBH7"/>
<dbReference type="STRING" id="980251.GCA_001642875_01472"/>
<sequence>MSVNSLVQELIDAGVHFGHRASRWNPKMRPYIYGRKNQIHIIDIRETVRGLLRAKKFISEVASEGSLILFVGTKRQASAAVAREAERCNMPYVSERWLGGALTNFSTIRSRMSRLEELEEIRGGDKIAQYSKKAQSSLNREYRKIYRNLNGIRSMNRKPGCMIIVDPKKEKNAILEARALGITTIALIDTNCDPDMVDLPIPGNDDGIRAVEVIMSHMADAVIAGAKNVVAKNEGKDSGKRDSGKKPAAAAPTPAPAETPAAAAAEPKTEATS</sequence>
<dbReference type="InterPro" id="IPR018130">
    <property type="entry name" value="Ribosomal_uS2_CS"/>
</dbReference>
<dbReference type="PANTHER" id="PTHR12534">
    <property type="entry name" value="30S RIBOSOMAL PROTEIN S2 PROKARYOTIC AND ORGANELLAR"/>
    <property type="match status" value="1"/>
</dbReference>
<gene>
    <name evidence="5 7" type="primary">rpsB</name>
    <name evidence="7" type="ORF">MFFC18_26830</name>
</gene>
<dbReference type="Gene3D" id="1.10.287.610">
    <property type="entry name" value="Helix hairpin bin"/>
    <property type="match status" value="1"/>
</dbReference>
<feature type="region of interest" description="Disordered" evidence="6">
    <location>
        <begin position="231"/>
        <end position="273"/>
    </location>
</feature>
<name>A0A5B9PBH7_9BACT</name>
<dbReference type="InterPro" id="IPR023591">
    <property type="entry name" value="Ribosomal_uS2_flav_dom_sf"/>
</dbReference>
<dbReference type="Proteomes" id="UP000322214">
    <property type="component" value="Chromosome"/>
</dbReference>
<dbReference type="RefSeq" id="WP_075084271.1">
    <property type="nucleotide sequence ID" value="NZ_CP042912.1"/>
</dbReference>
<dbReference type="NCBIfam" id="TIGR01011">
    <property type="entry name" value="rpsB_bact"/>
    <property type="match status" value="1"/>
</dbReference>
<dbReference type="GO" id="GO:0006412">
    <property type="term" value="P:translation"/>
    <property type="evidence" value="ECO:0007669"/>
    <property type="project" value="UniProtKB-UniRule"/>
</dbReference>
<dbReference type="PRINTS" id="PR00395">
    <property type="entry name" value="RIBOSOMALS2"/>
</dbReference>
<dbReference type="OrthoDB" id="9808036at2"/>
<dbReference type="KEGG" id="mff:MFFC18_26830"/>
<dbReference type="PROSITE" id="PS00962">
    <property type="entry name" value="RIBOSOMAL_S2_1"/>
    <property type="match status" value="1"/>
</dbReference>
<evidence type="ECO:0000256" key="5">
    <source>
        <dbReference type="HAMAP-Rule" id="MF_00291"/>
    </source>
</evidence>
<protein>
    <recommendedName>
        <fullName evidence="4 5">Small ribosomal subunit protein uS2</fullName>
    </recommendedName>
</protein>
<evidence type="ECO:0000313" key="8">
    <source>
        <dbReference type="Proteomes" id="UP000322214"/>
    </source>
</evidence>
<evidence type="ECO:0000256" key="4">
    <source>
        <dbReference type="ARBA" id="ARBA00035256"/>
    </source>
</evidence>